<dbReference type="AlphaFoldDB" id="A0A3M8DF40"/>
<evidence type="ECO:0000313" key="3">
    <source>
        <dbReference type="EMBL" id="RNB86653.1"/>
    </source>
</evidence>
<proteinExistence type="predicted"/>
<feature type="domain" description="AMP-binding enzyme C-terminal" evidence="2">
    <location>
        <begin position="413"/>
        <end position="487"/>
    </location>
</feature>
<dbReference type="Proteomes" id="UP000269573">
    <property type="component" value="Unassembled WGS sequence"/>
</dbReference>
<keyword evidence="4" id="KW-1185">Reference proteome</keyword>
<dbReference type="InterPro" id="IPR025110">
    <property type="entry name" value="AMP-bd_C"/>
</dbReference>
<dbReference type="Pfam" id="PF13193">
    <property type="entry name" value="AMP-binding_C"/>
    <property type="match status" value="1"/>
</dbReference>
<dbReference type="Gene3D" id="3.40.50.12780">
    <property type="entry name" value="N-terminal domain of ligase-like"/>
    <property type="match status" value="1"/>
</dbReference>
<dbReference type="InterPro" id="IPR045851">
    <property type="entry name" value="AMP-bd_C_sf"/>
</dbReference>
<dbReference type="RefSeq" id="WP_122923609.1">
    <property type="nucleotide sequence ID" value="NZ_RHHU01000005.1"/>
</dbReference>
<evidence type="ECO:0000313" key="4">
    <source>
        <dbReference type="Proteomes" id="UP000269573"/>
    </source>
</evidence>
<evidence type="ECO:0000259" key="2">
    <source>
        <dbReference type="Pfam" id="PF13193"/>
    </source>
</evidence>
<dbReference type="PANTHER" id="PTHR43767">
    <property type="entry name" value="LONG-CHAIN-FATTY-ACID--COA LIGASE"/>
    <property type="match status" value="1"/>
</dbReference>
<comment type="caution">
    <text evidence="3">The sequence shown here is derived from an EMBL/GenBank/DDBJ whole genome shotgun (WGS) entry which is preliminary data.</text>
</comment>
<sequence>MGTLHQYLEESAKKSPEVEAIVAASCTFTYKELDERTNQLAAFMVAAGVKKGDLVGILCKNDHPYPTILLASMKIGAVAIPLNWRLTGFELAGILQIAKPKLMFYDQDFEEAVALSREQGLVERLVIAGNGLEMADEYAEIFTKESREPLPKGSLTEDDLAVILFTSGTTGTPKGCMISHGCYDTYLSRSRARTEHARFLAVHPLFHMSSTSLIFYNVYNGNTMVMLADGDPPSILKTIEAEKIQSMFAFPSVYSYLLEELDRKEWDISSLKFVSTGGTKASPALIRRYLELGIPMTQGYGSTEAAFVSGWHPIMGMEYVDSVGRPFLDVQVKILDPETGEEVPAGQVGEVAIKSPYLFKGYLHNPEATAKVLIDGWYHMGDAGRLDEEGFLYISGRYKEMILVGGDNVYPIEVEDLIDHIPDVMEVAVVGVAHETLGEVPRAYVVKKQGSPLTEEEIVEACRQKLAAYKIPEVVFVSSLPVNGLGKVMKHLLKQ</sequence>
<dbReference type="InterPro" id="IPR042099">
    <property type="entry name" value="ANL_N_sf"/>
</dbReference>
<dbReference type="InterPro" id="IPR050237">
    <property type="entry name" value="ATP-dep_AMP-bd_enzyme"/>
</dbReference>
<dbReference type="PANTHER" id="PTHR43767:SF1">
    <property type="entry name" value="NONRIBOSOMAL PEPTIDE SYNTHASE PES1 (EUROFUNG)-RELATED"/>
    <property type="match status" value="1"/>
</dbReference>
<dbReference type="Pfam" id="PF00501">
    <property type="entry name" value="AMP-binding"/>
    <property type="match status" value="1"/>
</dbReference>
<feature type="domain" description="AMP-dependent synthetase/ligase" evidence="1">
    <location>
        <begin position="8"/>
        <end position="363"/>
    </location>
</feature>
<dbReference type="Gene3D" id="3.30.300.30">
    <property type="match status" value="1"/>
</dbReference>
<organism evidence="3 4">
    <name type="scientific">Brevibacillus nitrificans</name>
    <dbReference type="NCBI Taxonomy" id="651560"/>
    <lineage>
        <taxon>Bacteria</taxon>
        <taxon>Bacillati</taxon>
        <taxon>Bacillota</taxon>
        <taxon>Bacilli</taxon>
        <taxon>Bacillales</taxon>
        <taxon>Paenibacillaceae</taxon>
        <taxon>Brevibacillus</taxon>
    </lineage>
</organism>
<dbReference type="SUPFAM" id="SSF56801">
    <property type="entry name" value="Acetyl-CoA synthetase-like"/>
    <property type="match status" value="1"/>
</dbReference>
<accession>A0A3M8DF40</accession>
<keyword evidence="3" id="KW-0436">Ligase</keyword>
<gene>
    <name evidence="3" type="ORF">EDM59_10810</name>
</gene>
<dbReference type="InterPro" id="IPR000873">
    <property type="entry name" value="AMP-dep_synth/lig_dom"/>
</dbReference>
<dbReference type="PROSITE" id="PS00455">
    <property type="entry name" value="AMP_BINDING"/>
    <property type="match status" value="1"/>
</dbReference>
<evidence type="ECO:0000259" key="1">
    <source>
        <dbReference type="Pfam" id="PF00501"/>
    </source>
</evidence>
<dbReference type="InterPro" id="IPR020845">
    <property type="entry name" value="AMP-binding_CS"/>
</dbReference>
<dbReference type="GO" id="GO:0016878">
    <property type="term" value="F:acid-thiol ligase activity"/>
    <property type="evidence" value="ECO:0007669"/>
    <property type="project" value="UniProtKB-ARBA"/>
</dbReference>
<dbReference type="EMBL" id="RHHU01000005">
    <property type="protein sequence ID" value="RNB86653.1"/>
    <property type="molecule type" value="Genomic_DNA"/>
</dbReference>
<reference evidence="3 4" key="1">
    <citation type="submission" date="2018-10" db="EMBL/GenBank/DDBJ databases">
        <title>Phylogenomics of Brevibacillus.</title>
        <authorList>
            <person name="Dunlap C."/>
        </authorList>
    </citation>
    <scope>NUCLEOTIDE SEQUENCE [LARGE SCALE GENOMIC DNA]</scope>
    <source>
        <strain evidence="3 4">JCM 15774</strain>
    </source>
</reference>
<protein>
    <submittedName>
        <fullName evidence="3">Long-chain fatty acid--CoA ligase</fullName>
    </submittedName>
</protein>
<name>A0A3M8DF40_9BACL</name>